<protein>
    <submittedName>
        <fullName evidence="1">Uncharacterized protein</fullName>
    </submittedName>
</protein>
<sequence length="350" mass="39020">MKLLVLKAGEVFIHDKSGTDNLTFLFNQVVHQHLRYPEHDPWSYLTGRILELATTVAELEALNVSMGTATHGVVLSYWTMKYLTDRFTSGSGLNQSMLDKFAASVTLYTLLGGEEAAALVSREASDICYCFGELYHGESIGIRVDTELGTKRGVVASSVVDRRRILFSINRTVLDDIYSFFAGVPSSEAEAAKALVQSAVMNMFFGRGKMVVINPTLSLIEFGLARVGEYGKRVQWIQDGEDADNANAGPDIWFFLNLVDDKDGDEELVICAAQMKTSDRTFREANDMLDFEKLFRHGTKTIKNPKDAKAAKLIQDFPHHLKLVVTSAYVNLEKVKPDIPLHPTKRRKAC</sequence>
<gene>
    <name evidence="1" type="ORF">SELMODRAFT_413146</name>
</gene>
<dbReference type="HOGENOM" id="CLU_793205_0_0_1"/>
<reference evidence="1 2" key="1">
    <citation type="journal article" date="2011" name="Science">
        <title>The Selaginella genome identifies genetic changes associated with the evolution of vascular plants.</title>
        <authorList>
            <person name="Banks J.A."/>
            <person name="Nishiyama T."/>
            <person name="Hasebe M."/>
            <person name="Bowman J.L."/>
            <person name="Gribskov M."/>
            <person name="dePamphilis C."/>
            <person name="Albert V.A."/>
            <person name="Aono N."/>
            <person name="Aoyama T."/>
            <person name="Ambrose B.A."/>
            <person name="Ashton N.W."/>
            <person name="Axtell M.J."/>
            <person name="Barker E."/>
            <person name="Barker M.S."/>
            <person name="Bennetzen J.L."/>
            <person name="Bonawitz N.D."/>
            <person name="Chapple C."/>
            <person name="Cheng C."/>
            <person name="Correa L.G."/>
            <person name="Dacre M."/>
            <person name="DeBarry J."/>
            <person name="Dreyer I."/>
            <person name="Elias M."/>
            <person name="Engstrom E.M."/>
            <person name="Estelle M."/>
            <person name="Feng L."/>
            <person name="Finet C."/>
            <person name="Floyd S.K."/>
            <person name="Frommer W.B."/>
            <person name="Fujita T."/>
            <person name="Gramzow L."/>
            <person name="Gutensohn M."/>
            <person name="Harholt J."/>
            <person name="Hattori M."/>
            <person name="Heyl A."/>
            <person name="Hirai T."/>
            <person name="Hiwatashi Y."/>
            <person name="Ishikawa M."/>
            <person name="Iwata M."/>
            <person name="Karol K.G."/>
            <person name="Koehler B."/>
            <person name="Kolukisaoglu U."/>
            <person name="Kubo M."/>
            <person name="Kurata T."/>
            <person name="Lalonde S."/>
            <person name="Li K."/>
            <person name="Li Y."/>
            <person name="Litt A."/>
            <person name="Lyons E."/>
            <person name="Manning G."/>
            <person name="Maruyama T."/>
            <person name="Michael T.P."/>
            <person name="Mikami K."/>
            <person name="Miyazaki S."/>
            <person name="Morinaga S."/>
            <person name="Murata T."/>
            <person name="Mueller-Roeber B."/>
            <person name="Nelson D.R."/>
            <person name="Obara M."/>
            <person name="Oguri Y."/>
            <person name="Olmstead R.G."/>
            <person name="Onodera N."/>
            <person name="Petersen B.L."/>
            <person name="Pils B."/>
            <person name="Prigge M."/>
            <person name="Rensing S.A."/>
            <person name="Riano-Pachon D.M."/>
            <person name="Roberts A.W."/>
            <person name="Sato Y."/>
            <person name="Scheller H.V."/>
            <person name="Schulz B."/>
            <person name="Schulz C."/>
            <person name="Shakirov E.V."/>
            <person name="Shibagaki N."/>
            <person name="Shinohara N."/>
            <person name="Shippen D.E."/>
            <person name="Soerensen I."/>
            <person name="Sotooka R."/>
            <person name="Sugimoto N."/>
            <person name="Sugita M."/>
            <person name="Sumikawa N."/>
            <person name="Tanurdzic M."/>
            <person name="Theissen G."/>
            <person name="Ulvskov P."/>
            <person name="Wakazuki S."/>
            <person name="Weng J.K."/>
            <person name="Willats W.W."/>
            <person name="Wipf D."/>
            <person name="Wolf P.G."/>
            <person name="Yang L."/>
            <person name="Zimmer A.D."/>
            <person name="Zhu Q."/>
            <person name="Mitros T."/>
            <person name="Hellsten U."/>
            <person name="Loque D."/>
            <person name="Otillar R."/>
            <person name="Salamov A."/>
            <person name="Schmutz J."/>
            <person name="Shapiro H."/>
            <person name="Lindquist E."/>
            <person name="Lucas S."/>
            <person name="Rokhsar D."/>
            <person name="Grigoriev I.V."/>
        </authorList>
    </citation>
    <scope>NUCLEOTIDE SEQUENCE [LARGE SCALE GENOMIC DNA]</scope>
</reference>
<evidence type="ECO:0000313" key="2">
    <source>
        <dbReference type="Proteomes" id="UP000001514"/>
    </source>
</evidence>
<accession>D8RNH8</accession>
<proteinExistence type="predicted"/>
<keyword evidence="2" id="KW-1185">Reference proteome</keyword>
<name>D8RNH8_SELML</name>
<dbReference type="InParanoid" id="D8RNH8"/>
<organism evidence="2">
    <name type="scientific">Selaginella moellendorffii</name>
    <name type="common">Spikemoss</name>
    <dbReference type="NCBI Taxonomy" id="88036"/>
    <lineage>
        <taxon>Eukaryota</taxon>
        <taxon>Viridiplantae</taxon>
        <taxon>Streptophyta</taxon>
        <taxon>Embryophyta</taxon>
        <taxon>Tracheophyta</taxon>
        <taxon>Lycopodiopsida</taxon>
        <taxon>Selaginellales</taxon>
        <taxon>Selaginellaceae</taxon>
        <taxon>Selaginella</taxon>
    </lineage>
</organism>
<dbReference type="Gramene" id="EFJ25864">
    <property type="protein sequence ID" value="EFJ25864"/>
    <property type="gene ID" value="SELMODRAFT_413146"/>
</dbReference>
<evidence type="ECO:0000313" key="1">
    <source>
        <dbReference type="EMBL" id="EFJ25864.1"/>
    </source>
</evidence>
<dbReference type="KEGG" id="smo:SELMODRAFT_413146"/>
<dbReference type="AlphaFoldDB" id="D8RNH8"/>
<dbReference type="EMBL" id="GL377585">
    <property type="protein sequence ID" value="EFJ25864.1"/>
    <property type="molecule type" value="Genomic_DNA"/>
</dbReference>
<dbReference type="Proteomes" id="UP000001514">
    <property type="component" value="Unassembled WGS sequence"/>
</dbReference>